<dbReference type="PANTHER" id="PTHR28013">
    <property type="entry name" value="PROTEIN DCV1-RELATED"/>
    <property type="match status" value="1"/>
</dbReference>
<feature type="transmembrane region" description="Helical" evidence="1">
    <location>
        <begin position="134"/>
        <end position="158"/>
    </location>
</feature>
<name>T5AMC9_OPHSC</name>
<dbReference type="GO" id="GO:0035838">
    <property type="term" value="C:growing cell tip"/>
    <property type="evidence" value="ECO:0007669"/>
    <property type="project" value="TreeGrafter"/>
</dbReference>
<dbReference type="EMBL" id="KE652195">
    <property type="protein sequence ID" value="EQL03739.1"/>
    <property type="molecule type" value="Genomic_DNA"/>
</dbReference>
<feature type="transmembrane region" description="Helical" evidence="1">
    <location>
        <begin position="106"/>
        <end position="128"/>
    </location>
</feature>
<keyword evidence="1" id="KW-1133">Transmembrane helix</keyword>
<dbReference type="Proteomes" id="UP000019374">
    <property type="component" value="Unassembled WGS sequence"/>
</dbReference>
<dbReference type="AlphaFoldDB" id="T5AMC9"/>
<proteinExistence type="predicted"/>
<keyword evidence="1" id="KW-0812">Transmembrane</keyword>
<dbReference type="eggNOG" id="ENOG502S0K3">
    <property type="taxonomic scope" value="Eukaryota"/>
</dbReference>
<dbReference type="PANTHER" id="PTHR28013:SF7">
    <property type="entry name" value="PALI-DOMAIN-CONTAINING PROTEIN"/>
    <property type="match status" value="1"/>
</dbReference>
<dbReference type="GO" id="GO:0032153">
    <property type="term" value="C:cell division site"/>
    <property type="evidence" value="ECO:0007669"/>
    <property type="project" value="TreeGrafter"/>
</dbReference>
<keyword evidence="1" id="KW-0472">Membrane</keyword>
<gene>
    <name evidence="2" type="ORF">OCS_00549</name>
</gene>
<dbReference type="Pfam" id="PF06687">
    <property type="entry name" value="SUR7"/>
    <property type="match status" value="1"/>
</dbReference>
<evidence type="ECO:0000313" key="2">
    <source>
        <dbReference type="EMBL" id="EQL03739.1"/>
    </source>
</evidence>
<dbReference type="HOGENOM" id="CLU_076420_0_0_1"/>
<dbReference type="GO" id="GO:0005886">
    <property type="term" value="C:plasma membrane"/>
    <property type="evidence" value="ECO:0007669"/>
    <property type="project" value="InterPro"/>
</dbReference>
<feature type="transmembrane region" description="Helical" evidence="1">
    <location>
        <begin position="170"/>
        <end position="195"/>
    </location>
</feature>
<dbReference type="OrthoDB" id="2354757at2759"/>
<organism evidence="2 3">
    <name type="scientific">Ophiocordyceps sinensis (strain Co18 / CGMCC 3.14243)</name>
    <name type="common">Yarsagumba caterpillar fungus</name>
    <name type="synonym">Hirsutella sinensis</name>
    <dbReference type="NCBI Taxonomy" id="911162"/>
    <lineage>
        <taxon>Eukaryota</taxon>
        <taxon>Fungi</taxon>
        <taxon>Dikarya</taxon>
        <taxon>Ascomycota</taxon>
        <taxon>Pezizomycotina</taxon>
        <taxon>Sordariomycetes</taxon>
        <taxon>Hypocreomycetidae</taxon>
        <taxon>Hypocreales</taxon>
        <taxon>Ophiocordycipitaceae</taxon>
        <taxon>Ophiocordyceps</taxon>
    </lineage>
</organism>
<feature type="transmembrane region" description="Helical" evidence="1">
    <location>
        <begin position="6"/>
        <end position="29"/>
    </location>
</feature>
<evidence type="ECO:0000313" key="3">
    <source>
        <dbReference type="Proteomes" id="UP000019374"/>
    </source>
</evidence>
<reference evidence="2 3" key="1">
    <citation type="journal article" date="2013" name="Chin. Sci. Bull.">
        <title>Genome survey uncovers the secrets of sex and lifestyle in caterpillar fungus.</title>
        <authorList>
            <person name="Hu X."/>
            <person name="Zhang Y."/>
            <person name="Xiao G."/>
            <person name="Zheng P."/>
            <person name="Xia Y."/>
            <person name="Zhang X."/>
            <person name="St Leger R.J."/>
            <person name="Liu X."/>
            <person name="Wang C."/>
        </authorList>
    </citation>
    <scope>NUCLEOTIDE SEQUENCE [LARGE SCALE GENOMIC DNA]</scope>
    <source>
        <strain evidence="3">Co18 / CGMCC 3.14243</strain>
        <tissue evidence="2">Fruit-body</tissue>
    </source>
</reference>
<evidence type="ECO:0000256" key="1">
    <source>
        <dbReference type="SAM" id="Phobius"/>
    </source>
</evidence>
<sequence length="226" mass="23382">MGLGTFFHHIGTVLLLAATALLIVASITAPAVSSLAILRVQLDGGAQGSEVTFGSFGYCHRGILDTDQCSRSHIGYNPAEIMSDIDGTGFGSTSETTSKGLTRVMILHPIAAVLCFVGFLLCLGTGPVGSVGAVFFALVSCIVTVVAMACGFVGFGVVRTHVNDNGRSTAHWGSGIWCILAAAVCTLLAAVVVMLTCFASRAERRAESNKEAQQGGSSVLLEAWPD</sequence>
<accession>T5AMC9</accession>
<dbReference type="InterPro" id="IPR009571">
    <property type="entry name" value="SUR7/Rim9-like_fungi"/>
</dbReference>
<dbReference type="Gene3D" id="1.20.140.150">
    <property type="match status" value="1"/>
</dbReference>
<dbReference type="InterPro" id="IPR051380">
    <property type="entry name" value="pH-response_reg_palI/RIM9"/>
</dbReference>
<protein>
    <submittedName>
        <fullName evidence="2">pH-response regulator</fullName>
    </submittedName>
</protein>